<protein>
    <submittedName>
        <fullName evidence="4">G3E family GTPase</fullName>
    </submittedName>
</protein>
<proteinExistence type="predicted"/>
<keyword evidence="2" id="KW-0143">Chaperone</keyword>
<dbReference type="Proteomes" id="UP001226720">
    <property type="component" value="Unassembled WGS sequence"/>
</dbReference>
<gene>
    <name evidence="4" type="ORF">QO000_000062</name>
</gene>
<accession>A0ABU0JVL4</accession>
<reference evidence="4" key="1">
    <citation type="submission" date="2023-07" db="EMBL/GenBank/DDBJ databases">
        <title>Genomic Encyclopedia of Type Strains, Phase IV (KMG-IV): sequencing the most valuable type-strain genomes for metagenomic binning, comparative biology and taxonomic classification.</title>
        <authorList>
            <person name="Goeker M."/>
        </authorList>
    </citation>
    <scope>NUCLEOTIDE SEQUENCE [LARGE SCALE GENOMIC DNA]</scope>
    <source>
        <strain evidence="4">JSM 076093</strain>
    </source>
</reference>
<comment type="caution">
    <text evidence="4">The sequence shown here is derived from an EMBL/GenBank/DDBJ whole genome shotgun (WGS) entry which is preliminary data.</text>
</comment>
<dbReference type="Gene3D" id="3.30.1220.10">
    <property type="entry name" value="CobW-like, C-terminal domain"/>
    <property type="match status" value="1"/>
</dbReference>
<dbReference type="EMBL" id="JAUSWM010000001">
    <property type="protein sequence ID" value="MDQ0481109.1"/>
    <property type="molecule type" value="Genomic_DNA"/>
</dbReference>
<dbReference type="SUPFAM" id="SSF90002">
    <property type="entry name" value="Hypothetical protein YjiA, C-terminal domain"/>
    <property type="match status" value="1"/>
</dbReference>
<sequence>MEVLRGKGIVRFKGEPMNYKFQLASGKLSLSQAVGEEIEPLIILIGDSLNKEKLIRNFRSTMSG</sequence>
<feature type="domain" description="CobW C-terminal" evidence="3">
    <location>
        <begin position="2"/>
        <end position="60"/>
    </location>
</feature>
<evidence type="ECO:0000259" key="3">
    <source>
        <dbReference type="Pfam" id="PF07683"/>
    </source>
</evidence>
<evidence type="ECO:0000256" key="1">
    <source>
        <dbReference type="ARBA" id="ARBA00022741"/>
    </source>
</evidence>
<dbReference type="Pfam" id="PF07683">
    <property type="entry name" value="CobW_C"/>
    <property type="match status" value="1"/>
</dbReference>
<evidence type="ECO:0000256" key="2">
    <source>
        <dbReference type="ARBA" id="ARBA00023186"/>
    </source>
</evidence>
<evidence type="ECO:0000313" key="5">
    <source>
        <dbReference type="Proteomes" id="UP001226720"/>
    </source>
</evidence>
<dbReference type="InterPro" id="IPR036627">
    <property type="entry name" value="CobW-likC_sf"/>
</dbReference>
<dbReference type="InterPro" id="IPR011629">
    <property type="entry name" value="CobW-like_C"/>
</dbReference>
<keyword evidence="1" id="KW-0547">Nucleotide-binding</keyword>
<keyword evidence="5" id="KW-1185">Reference proteome</keyword>
<evidence type="ECO:0000313" key="4">
    <source>
        <dbReference type="EMBL" id="MDQ0481109.1"/>
    </source>
</evidence>
<organism evidence="4 5">
    <name type="scientific">Guptibacillus hwajinpoensis</name>
    <dbReference type="NCBI Taxonomy" id="208199"/>
    <lineage>
        <taxon>Bacteria</taxon>
        <taxon>Bacillati</taxon>
        <taxon>Bacillota</taxon>
        <taxon>Bacilli</taxon>
        <taxon>Bacillales</taxon>
        <taxon>Guptibacillaceae</taxon>
        <taxon>Guptibacillus</taxon>
    </lineage>
</organism>
<name>A0ABU0JVL4_9BACL</name>